<dbReference type="GO" id="GO:0016791">
    <property type="term" value="F:phosphatase activity"/>
    <property type="evidence" value="ECO:0007669"/>
    <property type="project" value="TreeGrafter"/>
</dbReference>
<evidence type="ECO:0000259" key="1">
    <source>
        <dbReference type="Pfam" id="PF00149"/>
    </source>
</evidence>
<geneLocation type="plasmid" evidence="2">
    <name>pAH82</name>
</geneLocation>
<dbReference type="InterPro" id="IPR050126">
    <property type="entry name" value="Ap4A_hydrolase"/>
</dbReference>
<evidence type="ECO:0000313" key="2">
    <source>
        <dbReference type="EMBL" id="AAF98306.1"/>
    </source>
</evidence>
<organism evidence="2">
    <name type="scientific">Lactococcus lactis subsp. lactis</name>
    <name type="common">Streptococcus lactis</name>
    <dbReference type="NCBI Taxonomy" id="1360"/>
    <lineage>
        <taxon>Bacteria</taxon>
        <taxon>Bacillati</taxon>
        <taxon>Bacillota</taxon>
        <taxon>Bacilli</taxon>
        <taxon>Lactobacillales</taxon>
        <taxon>Streptococcaceae</taxon>
        <taxon>Lactococcus</taxon>
    </lineage>
</organism>
<dbReference type="GO" id="GO:0005737">
    <property type="term" value="C:cytoplasm"/>
    <property type="evidence" value="ECO:0007669"/>
    <property type="project" value="TreeGrafter"/>
</dbReference>
<keyword evidence="2" id="KW-0614">Plasmid</keyword>
<dbReference type="InterPro" id="IPR029052">
    <property type="entry name" value="Metallo-depent_PP-like"/>
</dbReference>
<proteinExistence type="predicted"/>
<feature type="domain" description="Calcineurin-like phosphoesterase" evidence="1">
    <location>
        <begin position="11"/>
        <end position="202"/>
    </location>
</feature>
<reference evidence="2" key="1">
    <citation type="journal article" date="2000" name="Mol. Microbiol.">
        <title>Novel type I restriction specificities through domain shuffling of HsdS subunits in Lactococcus lactis.</title>
        <authorList>
            <person name="O'Sullivan D."/>
            <person name="Twomey D.P."/>
            <person name="Coffey A."/>
            <person name="Hill C."/>
            <person name="Fitzgerald G.F."/>
            <person name="Ross R.P."/>
        </authorList>
    </citation>
    <scope>NUCLEOTIDE SEQUENCE</scope>
    <source>
        <plasmid evidence="2">pAH82</plasmid>
    </source>
</reference>
<dbReference type="GO" id="GO:0008803">
    <property type="term" value="F:bis(5'-nucleosyl)-tetraphosphatase (symmetrical) activity"/>
    <property type="evidence" value="ECO:0007669"/>
    <property type="project" value="TreeGrafter"/>
</dbReference>
<reference evidence="2" key="2">
    <citation type="journal article" date="2001" name="Appl. Environ. Microbiol.">
        <title>Naturally occurring lactococcal plasmid pAH90 links bacteriophage resistance and mobility functions to a food-grade selectable marker.</title>
        <authorList>
            <person name="O' Sullivan D."/>
            <person name="Ross R.P."/>
            <person name="Twomey D.P."/>
            <person name="Fitzgerald G.F."/>
            <person name="Hill C."/>
            <person name="Coffey A."/>
        </authorList>
    </citation>
    <scope>NUCLEOTIDE SEQUENCE</scope>
    <source>
        <plasmid evidence="2">pAH82</plasmid>
    </source>
</reference>
<sequence>MYWSVWMYNEVFVVGDIHGEYKKFKEILKYWDSNRQQLILLGDLCDRGLQSYECFYLAKYLCDNYGAILIKGNHEDLFLKFLNKTEDFKENYIKNGGLKTLESFGYSENNTFKDIVLDIKKNNDKLIEFLTYLPNFYEWNDYIFVHAGVNLKINNWKDTSIRDFMWIREDFHFTPNRLNKTIVFGHTETKILNKNNKYDIWIHDNKIGIDGGAVYGGYLYGVILDVHGIKDYVYV</sequence>
<dbReference type="InterPro" id="IPR004843">
    <property type="entry name" value="Calcineurin-like_PHP"/>
</dbReference>
<dbReference type="Gene3D" id="3.60.21.10">
    <property type="match status" value="1"/>
</dbReference>
<dbReference type="PANTHER" id="PTHR42850">
    <property type="entry name" value="METALLOPHOSPHOESTERASE"/>
    <property type="match status" value="1"/>
</dbReference>
<dbReference type="Pfam" id="PF00149">
    <property type="entry name" value="Metallophos"/>
    <property type="match status" value="1"/>
</dbReference>
<dbReference type="PANTHER" id="PTHR42850:SF4">
    <property type="entry name" value="ZINC-DEPENDENT ENDOPOLYPHOSPHATASE"/>
    <property type="match status" value="1"/>
</dbReference>
<dbReference type="AlphaFoldDB" id="Q9FB69"/>
<name>Q9FB69_LACLL</name>
<dbReference type="SUPFAM" id="SSF56300">
    <property type="entry name" value="Metallo-dependent phosphatases"/>
    <property type="match status" value="1"/>
</dbReference>
<dbReference type="EMBL" id="AF243383">
    <property type="protein sequence ID" value="AAF98306.1"/>
    <property type="molecule type" value="Genomic_DNA"/>
</dbReference>
<protein>
    <recommendedName>
        <fullName evidence="1">Calcineurin-like phosphoesterase domain-containing protein</fullName>
    </recommendedName>
</protein>
<accession>Q9FB69</accession>
<dbReference type="GO" id="GO:0110154">
    <property type="term" value="P:RNA decapping"/>
    <property type="evidence" value="ECO:0007669"/>
    <property type="project" value="TreeGrafter"/>
</dbReference>